<organism evidence="4 5">
    <name type="scientific">Paenibacillus dendrobii</name>
    <dbReference type="NCBI Taxonomy" id="2691084"/>
    <lineage>
        <taxon>Bacteria</taxon>
        <taxon>Bacillati</taxon>
        <taxon>Bacillota</taxon>
        <taxon>Bacilli</taxon>
        <taxon>Bacillales</taxon>
        <taxon>Paenibacillaceae</taxon>
        <taxon>Paenibacillus</taxon>
    </lineage>
</organism>
<evidence type="ECO:0000256" key="2">
    <source>
        <dbReference type="ARBA" id="ARBA00023136"/>
    </source>
</evidence>
<dbReference type="Gene3D" id="3.40.710.10">
    <property type="entry name" value="DD-peptidase/beta-lactamase superfamily"/>
    <property type="match status" value="1"/>
</dbReference>
<evidence type="ECO:0000313" key="5">
    <source>
        <dbReference type="Proteomes" id="UP000460318"/>
    </source>
</evidence>
<dbReference type="InterPro" id="IPR001466">
    <property type="entry name" value="Beta-lactam-related"/>
</dbReference>
<dbReference type="InterPro" id="IPR050491">
    <property type="entry name" value="AmpC-like"/>
</dbReference>
<dbReference type="EMBL" id="WUBI01000001">
    <property type="protein sequence ID" value="MWV43131.1"/>
    <property type="molecule type" value="Genomic_DNA"/>
</dbReference>
<evidence type="ECO:0000256" key="1">
    <source>
        <dbReference type="ARBA" id="ARBA00004370"/>
    </source>
</evidence>
<evidence type="ECO:0000259" key="3">
    <source>
        <dbReference type="Pfam" id="PF00144"/>
    </source>
</evidence>
<keyword evidence="4" id="KW-0378">Hydrolase</keyword>
<dbReference type="InterPro" id="IPR012338">
    <property type="entry name" value="Beta-lactam/transpept-like"/>
</dbReference>
<dbReference type="GO" id="GO:0016787">
    <property type="term" value="F:hydrolase activity"/>
    <property type="evidence" value="ECO:0007669"/>
    <property type="project" value="UniProtKB-KW"/>
</dbReference>
<dbReference type="Proteomes" id="UP000460318">
    <property type="component" value="Unassembled WGS sequence"/>
</dbReference>
<name>A0A7X3LF09_9BACL</name>
<protein>
    <submittedName>
        <fullName evidence="4">Serine hydrolase</fullName>
    </submittedName>
</protein>
<comment type="subcellular location">
    <subcellularLocation>
        <location evidence="1">Membrane</location>
    </subcellularLocation>
</comment>
<dbReference type="PANTHER" id="PTHR46825">
    <property type="entry name" value="D-ALANYL-D-ALANINE-CARBOXYPEPTIDASE/ENDOPEPTIDASE AMPH"/>
    <property type="match status" value="1"/>
</dbReference>
<sequence>MKTTFQHQKIEQHIRSLKDHEKYNGSVFVAAQGEILLAKGYGLASIEWGAANLRETVYRIGSITKPITAAAILTLVQQGKLQIADRVTTYLPGYPQWFGVTIEHLLTHRSGVPNLVMLPEFPQFSLLPHTIDELIVAFDDLPLNFEPGTQFEYTNSGYILLGKVIEVISGMTYADYVRQHVLIPAEMKNTRLDDARMIVPNCATGYELDPAGKMMRSAYIDMSNAHAAGGFLSTIDDLYRFDRALRSNRLFDHHLSQEMYANHSQPYGYGWFTSIPPIVFHHGGINGFTSTMFRHLKRDFTVIALSNRVTPTTAALGQKLMDMLIEC</sequence>
<dbReference type="GO" id="GO:0016020">
    <property type="term" value="C:membrane"/>
    <property type="evidence" value="ECO:0007669"/>
    <property type="project" value="UniProtKB-SubCell"/>
</dbReference>
<evidence type="ECO:0000313" key="4">
    <source>
        <dbReference type="EMBL" id="MWV43131.1"/>
    </source>
</evidence>
<keyword evidence="5" id="KW-1185">Reference proteome</keyword>
<comment type="caution">
    <text evidence="4">The sequence shown here is derived from an EMBL/GenBank/DDBJ whole genome shotgun (WGS) entry which is preliminary data.</text>
</comment>
<reference evidence="4 5" key="1">
    <citation type="submission" date="2019-12" db="EMBL/GenBank/DDBJ databases">
        <title>Paenibacillus sp. nov., an endophytic bacterium isolated from the stem of Dendrobium.</title>
        <authorList>
            <person name="Zhao R."/>
        </authorList>
    </citation>
    <scope>NUCLEOTIDE SEQUENCE [LARGE SCALE GENOMIC DNA]</scope>
    <source>
        <strain evidence="4 5">HJL G12</strain>
    </source>
</reference>
<proteinExistence type="predicted"/>
<feature type="domain" description="Beta-lactamase-related" evidence="3">
    <location>
        <begin position="12"/>
        <end position="313"/>
    </location>
</feature>
<accession>A0A7X3LF09</accession>
<gene>
    <name evidence="4" type="ORF">GRF59_05760</name>
</gene>
<dbReference type="Pfam" id="PF00144">
    <property type="entry name" value="Beta-lactamase"/>
    <property type="match status" value="1"/>
</dbReference>
<keyword evidence="2" id="KW-0472">Membrane</keyword>
<dbReference type="AlphaFoldDB" id="A0A7X3LF09"/>
<dbReference type="SUPFAM" id="SSF56601">
    <property type="entry name" value="beta-lactamase/transpeptidase-like"/>
    <property type="match status" value="1"/>
</dbReference>
<dbReference type="PANTHER" id="PTHR46825:SF11">
    <property type="entry name" value="PENICILLIN-BINDING PROTEIN 4"/>
    <property type="match status" value="1"/>
</dbReference>
<dbReference type="RefSeq" id="WP_160496668.1">
    <property type="nucleotide sequence ID" value="NZ_WUBI01000001.1"/>
</dbReference>